<dbReference type="InterPro" id="IPR039426">
    <property type="entry name" value="TonB-dep_rcpt-like"/>
</dbReference>
<evidence type="ECO:0000256" key="6">
    <source>
        <dbReference type="ARBA" id="ARBA00023237"/>
    </source>
</evidence>
<evidence type="ECO:0000313" key="11">
    <source>
        <dbReference type="Proteomes" id="UP000295668"/>
    </source>
</evidence>
<dbReference type="GO" id="GO:0009279">
    <property type="term" value="C:cell outer membrane"/>
    <property type="evidence" value="ECO:0007669"/>
    <property type="project" value="UniProtKB-SubCell"/>
</dbReference>
<dbReference type="Gene3D" id="2.40.170.20">
    <property type="entry name" value="TonB-dependent receptor, beta-barrel domain"/>
    <property type="match status" value="1"/>
</dbReference>
<keyword evidence="2 7" id="KW-0813">Transport</keyword>
<dbReference type="Gene3D" id="2.60.40.1120">
    <property type="entry name" value="Carboxypeptidase-like, regulatory domain"/>
    <property type="match status" value="1"/>
</dbReference>
<dbReference type="InterPro" id="IPR023996">
    <property type="entry name" value="TonB-dep_OMP_SusC/RagA"/>
</dbReference>
<organism evidence="10 11">
    <name type="scientific">Pedobacter changchengzhani</name>
    <dbReference type="NCBI Taxonomy" id="2529274"/>
    <lineage>
        <taxon>Bacteria</taxon>
        <taxon>Pseudomonadati</taxon>
        <taxon>Bacteroidota</taxon>
        <taxon>Sphingobacteriia</taxon>
        <taxon>Sphingobacteriales</taxon>
        <taxon>Sphingobacteriaceae</taxon>
        <taxon>Pedobacter</taxon>
    </lineage>
</organism>
<dbReference type="RefSeq" id="WP_133261366.1">
    <property type="nucleotide sequence ID" value="NZ_SJCY01000002.1"/>
</dbReference>
<evidence type="ECO:0000313" key="10">
    <source>
        <dbReference type="EMBL" id="TDG37273.1"/>
    </source>
</evidence>
<sequence>MNIKTSTKNFNLYPPKEFANKILKLIVMLFIAITPIVASASPQVKDGIMVTGKVTDANGAIPGVSILVKGTKMATVTAGNGTYSIQLPSSQSTLIFSAIGYITQEIAVNGKTEINVSLQQDTKSLDEVVVIGYQTIKKKDLTGSASVVNMANTEKIVARSFPEALQGAVSGVSVRNGGAPGQGAVINIRGLATFGNASPLYVIDGMLTDPNVTINPDDIASVQVLKDASAAAIYGSRAGNGVIIITTKKGKAGDTKIDVSSRFSVSQVPKLYNVMDGPAYAATNKLAYQNSGTAIQPGVASYDGSVNTNWANELFRTGKVQDYNVSISGGSNVSKYLLSAGYFKDEGTLIARSFERTSLRINTETTKGRFKFGENLAISTNNNNQPSSEGNPWVDAFSSLPIIPVRSDALVSASNPGGWGYGNSTFATNYSRNQVAIANITSNNANYTKLFGNAFMDVEILPWLKYRANAGLETSFDKQKYVRKDGSWYQSQSVDVSRLSDTRSQYLSYLFEHTLNFEKTFSKHNINGVIGYTEQTTQSENTVGNGAKLSNFGGDYFTQLNATSSIPGDRSSSGSLTKTLLTSYLGRVNYTYNDRYLLTLTFRADKDSRFSPKYKTGYFPSAALAWRVSKEDFFKVGWINDLKLRGSYGAVGVNTINAYQYNAFLNQAPSYTFGPNQTILPGATQARLAADRLKWELKKTANIGLDMAFLDNQFNLTVDAFRSISSDVLLSLPIPLYLGNIGSPPLLNTASIRNQGIEVELGYKPKNQTGDFKWDVSANVSVVRNKVLALGNQGIDPLTGLPRNYVQSGNTRTQIGRSIGEYYVLKTDGIFQNQAEIDAQNAQKSYAKPGDIRYVNLVDGGTQDDINDKDRQFVGTPWPKFTAGLQFNTSYKNFSLSAQFYGVYGVTLYNSVLTELDSYGNSNYRADINPWTPTNTNTSDPRLGYNFSTDKGITSNSRGNTDRWLDNGSYLRLRNLQIGYSIPSKVLERAKISNARIYVSGQNLFTTTKYKGLDPDVVGANANLEPGVDSGNYPSSRIISFGLGFGF</sequence>
<dbReference type="SUPFAM" id="SSF56935">
    <property type="entry name" value="Porins"/>
    <property type="match status" value="1"/>
</dbReference>
<dbReference type="Proteomes" id="UP000295668">
    <property type="component" value="Unassembled WGS sequence"/>
</dbReference>
<evidence type="ECO:0000256" key="1">
    <source>
        <dbReference type="ARBA" id="ARBA00004571"/>
    </source>
</evidence>
<keyword evidence="3 7" id="KW-1134">Transmembrane beta strand</keyword>
<dbReference type="InterPro" id="IPR008969">
    <property type="entry name" value="CarboxyPept-like_regulatory"/>
</dbReference>
<evidence type="ECO:0000256" key="5">
    <source>
        <dbReference type="ARBA" id="ARBA00023136"/>
    </source>
</evidence>
<dbReference type="Pfam" id="PF13715">
    <property type="entry name" value="CarbopepD_reg_2"/>
    <property type="match status" value="1"/>
</dbReference>
<keyword evidence="4 7" id="KW-0812">Transmembrane</keyword>
<keyword evidence="8" id="KW-1133">Transmembrane helix</keyword>
<name>A0A4V3A0E0_9SPHI</name>
<accession>A0A4V3A0E0</accession>
<dbReference type="InterPro" id="IPR012910">
    <property type="entry name" value="Plug_dom"/>
</dbReference>
<protein>
    <submittedName>
        <fullName evidence="10">TonB-dependent receptor</fullName>
    </submittedName>
</protein>
<dbReference type="AlphaFoldDB" id="A0A4V3A0E0"/>
<evidence type="ECO:0000256" key="3">
    <source>
        <dbReference type="ARBA" id="ARBA00022452"/>
    </source>
</evidence>
<evidence type="ECO:0000256" key="2">
    <source>
        <dbReference type="ARBA" id="ARBA00022448"/>
    </source>
</evidence>
<reference evidence="10 11" key="1">
    <citation type="submission" date="2019-02" db="EMBL/GenBank/DDBJ databases">
        <title>Pedobacter sp. nov., a novel speices isolated from soil of pinguins habitat in Antarcitica.</title>
        <authorList>
            <person name="He R.-H."/>
        </authorList>
    </citation>
    <scope>NUCLEOTIDE SEQUENCE [LARGE SCALE GENOMIC DNA]</scope>
    <source>
        <strain evidence="10 11">E01020</strain>
    </source>
</reference>
<dbReference type="SUPFAM" id="SSF49464">
    <property type="entry name" value="Carboxypeptidase regulatory domain-like"/>
    <property type="match status" value="1"/>
</dbReference>
<evidence type="ECO:0000256" key="8">
    <source>
        <dbReference type="SAM" id="Phobius"/>
    </source>
</evidence>
<evidence type="ECO:0000256" key="4">
    <source>
        <dbReference type="ARBA" id="ARBA00022692"/>
    </source>
</evidence>
<dbReference type="Pfam" id="PF07715">
    <property type="entry name" value="Plug"/>
    <property type="match status" value="1"/>
</dbReference>
<feature type="transmembrane region" description="Helical" evidence="8">
    <location>
        <begin position="21"/>
        <end position="40"/>
    </location>
</feature>
<feature type="domain" description="TonB-dependent receptor plug" evidence="9">
    <location>
        <begin position="137"/>
        <end position="242"/>
    </location>
</feature>
<comment type="subcellular location">
    <subcellularLocation>
        <location evidence="1 7">Cell outer membrane</location>
        <topology evidence="1 7">Multi-pass membrane protein</topology>
    </subcellularLocation>
</comment>
<keyword evidence="5 7" id="KW-0472">Membrane</keyword>
<evidence type="ECO:0000259" key="9">
    <source>
        <dbReference type="Pfam" id="PF07715"/>
    </source>
</evidence>
<dbReference type="InterPro" id="IPR036942">
    <property type="entry name" value="Beta-barrel_TonB_sf"/>
</dbReference>
<comment type="caution">
    <text evidence="10">The sequence shown here is derived from an EMBL/GenBank/DDBJ whole genome shotgun (WGS) entry which is preliminary data.</text>
</comment>
<dbReference type="Gene3D" id="2.170.130.10">
    <property type="entry name" value="TonB-dependent receptor, plug domain"/>
    <property type="match status" value="1"/>
</dbReference>
<comment type="similarity">
    <text evidence="7">Belongs to the TonB-dependent receptor family.</text>
</comment>
<proteinExistence type="inferred from homology"/>
<dbReference type="OrthoDB" id="9768177at2"/>
<gene>
    <name evidence="10" type="ORF">EZJ43_03910</name>
</gene>
<dbReference type="NCBIfam" id="TIGR04057">
    <property type="entry name" value="SusC_RagA_signa"/>
    <property type="match status" value="1"/>
</dbReference>
<keyword evidence="10" id="KW-0675">Receptor</keyword>
<dbReference type="NCBIfam" id="TIGR04056">
    <property type="entry name" value="OMP_RagA_SusC"/>
    <property type="match status" value="1"/>
</dbReference>
<dbReference type="InterPro" id="IPR023997">
    <property type="entry name" value="TonB-dep_OMP_SusC/RagA_CS"/>
</dbReference>
<dbReference type="EMBL" id="SJCY01000002">
    <property type="protein sequence ID" value="TDG37273.1"/>
    <property type="molecule type" value="Genomic_DNA"/>
</dbReference>
<dbReference type="InterPro" id="IPR037066">
    <property type="entry name" value="Plug_dom_sf"/>
</dbReference>
<evidence type="ECO:0000256" key="7">
    <source>
        <dbReference type="PROSITE-ProRule" id="PRU01360"/>
    </source>
</evidence>
<keyword evidence="6 7" id="KW-0998">Cell outer membrane</keyword>
<dbReference type="PROSITE" id="PS52016">
    <property type="entry name" value="TONB_DEPENDENT_REC_3"/>
    <property type="match status" value="1"/>
</dbReference>
<keyword evidence="11" id="KW-1185">Reference proteome</keyword>